<evidence type="ECO:0000256" key="1">
    <source>
        <dbReference type="ARBA" id="ARBA00022729"/>
    </source>
</evidence>
<dbReference type="Proteomes" id="UP000002968">
    <property type="component" value="Unassembled WGS sequence"/>
</dbReference>
<dbReference type="GO" id="GO:0005975">
    <property type="term" value="P:carbohydrate metabolic process"/>
    <property type="evidence" value="ECO:0007669"/>
    <property type="project" value="UniProtKB-ARBA"/>
</dbReference>
<protein>
    <submittedName>
        <fullName evidence="7">Laminin G domain-containing protein</fullName>
    </submittedName>
</protein>
<dbReference type="PANTHER" id="PTHR32305">
    <property type="match status" value="1"/>
</dbReference>
<feature type="compositionally biased region" description="Basic and acidic residues" evidence="4">
    <location>
        <begin position="1865"/>
        <end position="1891"/>
    </location>
</feature>
<feature type="region of interest" description="Disordered" evidence="4">
    <location>
        <begin position="1864"/>
        <end position="1891"/>
    </location>
</feature>
<feature type="region of interest" description="Disordered" evidence="4">
    <location>
        <begin position="35"/>
        <end position="150"/>
    </location>
</feature>
<dbReference type="HOGENOM" id="CLU_000256_0_0_11"/>
<evidence type="ECO:0000256" key="2">
    <source>
        <dbReference type="ARBA" id="ARBA00022737"/>
    </source>
</evidence>
<evidence type="ECO:0000259" key="6">
    <source>
        <dbReference type="PROSITE" id="PS50025"/>
    </source>
</evidence>
<proteinExistence type="predicted"/>
<dbReference type="Pfam" id="PF25023">
    <property type="entry name" value="TEN_YD-shell"/>
    <property type="match status" value="1"/>
</dbReference>
<keyword evidence="8" id="KW-1185">Reference proteome</keyword>
<dbReference type="SMART" id="SM00282">
    <property type="entry name" value="LamG"/>
    <property type="match status" value="3"/>
</dbReference>
<organism evidence="7 8">
    <name type="scientific">Streptomyces griseoflavus Tu4000</name>
    <dbReference type="NCBI Taxonomy" id="467200"/>
    <lineage>
        <taxon>Bacteria</taxon>
        <taxon>Bacillati</taxon>
        <taxon>Actinomycetota</taxon>
        <taxon>Actinomycetes</taxon>
        <taxon>Kitasatosporales</taxon>
        <taxon>Streptomycetaceae</taxon>
        <taxon>Streptomyces</taxon>
    </lineage>
</organism>
<name>D9XU83_9ACTN</name>
<dbReference type="CDD" id="cd00110">
    <property type="entry name" value="LamG"/>
    <property type="match status" value="3"/>
</dbReference>
<dbReference type="InterPro" id="IPR031325">
    <property type="entry name" value="RHS_repeat"/>
</dbReference>
<dbReference type="eggNOG" id="COG3209">
    <property type="taxonomic scope" value="Bacteria"/>
</dbReference>
<dbReference type="InterPro" id="IPR022385">
    <property type="entry name" value="Rhs_assc_core"/>
</dbReference>
<feature type="domain" description="Laminin G" evidence="6">
    <location>
        <begin position="1594"/>
        <end position="1768"/>
    </location>
</feature>
<evidence type="ECO:0000256" key="5">
    <source>
        <dbReference type="SAM" id="SignalP"/>
    </source>
</evidence>
<keyword evidence="1 5" id="KW-0732">Signal</keyword>
<feature type="compositionally biased region" description="Basic and acidic residues" evidence="4">
    <location>
        <begin position="124"/>
        <end position="137"/>
    </location>
</feature>
<accession>D9XU83</accession>
<dbReference type="SUPFAM" id="SSF49899">
    <property type="entry name" value="Concanavalin A-like lectins/glucanases"/>
    <property type="match status" value="3"/>
</dbReference>
<evidence type="ECO:0000256" key="3">
    <source>
        <dbReference type="ARBA" id="ARBA00023157"/>
    </source>
</evidence>
<dbReference type="Gene3D" id="2.180.10.10">
    <property type="entry name" value="RHS repeat-associated core"/>
    <property type="match status" value="4"/>
</dbReference>
<dbReference type="Pfam" id="PF20148">
    <property type="entry name" value="DUF6531"/>
    <property type="match status" value="1"/>
</dbReference>
<dbReference type="PROSITE" id="PS50025">
    <property type="entry name" value="LAM_G_DOMAIN"/>
    <property type="match status" value="2"/>
</dbReference>
<dbReference type="SMART" id="SM00560">
    <property type="entry name" value="LamGL"/>
    <property type="match status" value="1"/>
</dbReference>
<feature type="chain" id="PRO_5003132497" evidence="5">
    <location>
        <begin position="30"/>
        <end position="3545"/>
    </location>
</feature>
<dbReference type="InterPro" id="IPR001791">
    <property type="entry name" value="Laminin_G"/>
</dbReference>
<dbReference type="PANTHER" id="PTHR32305:SF15">
    <property type="entry name" value="PROTEIN RHSA-RELATED"/>
    <property type="match status" value="1"/>
</dbReference>
<feature type="compositionally biased region" description="Polar residues" evidence="4">
    <location>
        <begin position="2504"/>
        <end position="2525"/>
    </location>
</feature>
<dbReference type="InterPro" id="IPR044929">
    <property type="entry name" value="DNA/RNA_non-sp_Endonuclease_sf"/>
</dbReference>
<dbReference type="InterPro" id="IPR045351">
    <property type="entry name" value="DUF6531"/>
</dbReference>
<keyword evidence="3" id="KW-1015">Disulfide bond</keyword>
<gene>
    <name evidence="7" type="ORF">SSRG_01086</name>
</gene>
<dbReference type="Gene3D" id="3.40.570.10">
    <property type="entry name" value="Extracellular Endonuclease, subunit A"/>
    <property type="match status" value="1"/>
</dbReference>
<dbReference type="InterPro" id="IPR050708">
    <property type="entry name" value="T6SS_VgrG/RHS"/>
</dbReference>
<dbReference type="Pfam" id="PF13385">
    <property type="entry name" value="Laminin_G_3"/>
    <property type="match status" value="3"/>
</dbReference>
<feature type="compositionally biased region" description="Pro residues" evidence="4">
    <location>
        <begin position="3277"/>
        <end position="3296"/>
    </location>
</feature>
<evidence type="ECO:0000313" key="7">
    <source>
        <dbReference type="EMBL" id="EFL38282.1"/>
    </source>
</evidence>
<dbReference type="STRING" id="467200.SSRG_01086"/>
<feature type="region of interest" description="Disordered" evidence="4">
    <location>
        <begin position="2262"/>
        <end position="2302"/>
    </location>
</feature>
<dbReference type="NCBIfam" id="TIGR03696">
    <property type="entry name" value="Rhs_assc_core"/>
    <property type="match status" value="1"/>
</dbReference>
<dbReference type="Gene3D" id="2.60.120.200">
    <property type="match status" value="3"/>
</dbReference>
<dbReference type="Pfam" id="PF05593">
    <property type="entry name" value="RHS_repeat"/>
    <property type="match status" value="5"/>
</dbReference>
<dbReference type="NCBIfam" id="TIGR01643">
    <property type="entry name" value="YD_repeat_2x"/>
    <property type="match status" value="8"/>
</dbReference>
<dbReference type="InterPro" id="IPR006530">
    <property type="entry name" value="YD"/>
</dbReference>
<feature type="domain" description="Laminin G" evidence="6">
    <location>
        <begin position="1055"/>
        <end position="1237"/>
    </location>
</feature>
<keyword evidence="2" id="KW-0677">Repeat</keyword>
<feature type="region of interest" description="Disordered" evidence="4">
    <location>
        <begin position="3277"/>
        <end position="3299"/>
    </location>
</feature>
<feature type="region of interest" description="Disordered" evidence="4">
    <location>
        <begin position="3344"/>
        <end position="3378"/>
    </location>
</feature>
<dbReference type="NCBIfam" id="NF033679">
    <property type="entry name" value="DNRLRE_dom"/>
    <property type="match status" value="1"/>
</dbReference>
<dbReference type="EMBL" id="GG657758">
    <property type="protein sequence ID" value="EFL38282.1"/>
    <property type="molecule type" value="Genomic_DNA"/>
</dbReference>
<dbReference type="InterPro" id="IPR006558">
    <property type="entry name" value="LamG-like"/>
</dbReference>
<feature type="compositionally biased region" description="Low complexity" evidence="4">
    <location>
        <begin position="2269"/>
        <end position="2279"/>
    </location>
</feature>
<evidence type="ECO:0000256" key="4">
    <source>
        <dbReference type="SAM" id="MobiDB-lite"/>
    </source>
</evidence>
<dbReference type="InterPro" id="IPR013783">
    <property type="entry name" value="Ig-like_fold"/>
</dbReference>
<reference evidence="7" key="1">
    <citation type="submission" date="2009-02" db="EMBL/GenBank/DDBJ databases">
        <title>Annotation of Streptomyces griseoflavus strain Tu4000.</title>
        <authorList>
            <consortium name="The Broad Institute Genome Sequencing Platform"/>
            <consortium name="Broad Institute Microbial Sequencing Center"/>
            <person name="Fischbach M."/>
            <person name="Godfrey P."/>
            <person name="Ward D."/>
            <person name="Young S."/>
            <person name="Zeng Q."/>
            <person name="Koehrsen M."/>
            <person name="Alvarado L."/>
            <person name="Berlin A.M."/>
            <person name="Bochicchio J."/>
            <person name="Borenstein D."/>
            <person name="Chapman S.B."/>
            <person name="Chen Z."/>
            <person name="Engels R."/>
            <person name="Freedman E."/>
            <person name="Gellesch M."/>
            <person name="Goldberg J."/>
            <person name="Griggs A."/>
            <person name="Gujja S."/>
            <person name="Heilman E.R."/>
            <person name="Heiman D.I."/>
            <person name="Hepburn T.A."/>
            <person name="Howarth C."/>
            <person name="Jen D."/>
            <person name="Larson L."/>
            <person name="Lewis B."/>
            <person name="Mehta T."/>
            <person name="Park D."/>
            <person name="Pearson M."/>
            <person name="Richards J."/>
            <person name="Roberts A."/>
            <person name="Saif S."/>
            <person name="Shea T.D."/>
            <person name="Shenoy N."/>
            <person name="Sisk P."/>
            <person name="Stolte C."/>
            <person name="Sykes S.N."/>
            <person name="Thomson T."/>
            <person name="Walk T."/>
            <person name="White J."/>
            <person name="Yandava C."/>
            <person name="Straight P."/>
            <person name="Clardy J."/>
            <person name="Hung D."/>
            <person name="Kolter R."/>
            <person name="Mekalanos J."/>
            <person name="Walker S."/>
            <person name="Walsh C.T."/>
            <person name="Wieland-Brown L.C."/>
            <person name="Haas B."/>
            <person name="Nusbaum C."/>
            <person name="Birren B."/>
        </authorList>
    </citation>
    <scope>NUCLEOTIDE SEQUENCE [LARGE SCALE GENOMIC DNA]</scope>
    <source>
        <strain evidence="7">Tu4000</strain>
    </source>
</reference>
<feature type="region of interest" description="Disordered" evidence="4">
    <location>
        <begin position="2500"/>
        <end position="2525"/>
    </location>
</feature>
<sequence>MGASVRRSTRSFAVVVAFVLAGLAGTEQAALAIGQWPGDGSGETAPEQAWGSAAGRSHKAPADATDASAPGGRARALTGRGELSPEQEHGVTRLPNVPSMPEPGPATPTDAPGTPVPQGFDSQRSTEIKSEREERQRTFRNPDGTHTTRFYTEPVNYRDADGDWIAVDTTLARQNDSGPRTMSTGEPGWETNFTEKAISFAGSADADAVMRMQLGDELSIGYGVDEASPSPGLAEGSEITYQDVRPYSDIEFLAGSDSVKETLILKDKEAPTEWRFPLDLQGLTVRLDGHGGLLFVDEEGAQRAWTPAGWMEDSAFAEDANEGVISSGVTYSLTEEAGRQVLVVKLDEEWLSEPDRVFPVRVDPSVKSIDATSGTYVQHPYNQNFASDTVLKVGTYDGGDHKAAAFIRFTGVESTLKNAWVLGANLALYNTWSQSCTARPVTVHPITSNWSESTTTKYPGPSTGSSLASKSFAHGWRPSGTTTWSCGPAWESIKLGSAGRKLVDDWTHGRKKNYGLAVKASTSDSKGWKQFGSDDYPGGKPSLDVTWTKYGATYKLGDFTAPVTATTEGVQKVTVTNQGQATWPKGGNYKLRYNLFDSAGKEITDSAKIRWTAMPQDISPGESVTLDAKIAPLTPATYTVQWTMDDVGVSRFTSAGVPGPAIRLSSVNIPPQLTAASPGSGATVDSLTPTLWAKGTDADRYPKAELQYSFEVCEVEGSNLRKNCRTGSRTSEQQWAVPSGWLSWGKTYAWYAYAYDGAATSVRPGPALLTTQVPQPTVTSHLGGADDGKEIGTRAGNYVTAATDAALTTVGPELAVTRTYNSLDPRRDNAFGSGWSTRWDMRLREEPAMATALVTLSDGSQVRFGKNADGTYTGPPGGSLTLARQSTDWVLRERSGATYHFLSSGVLTRIADVAGRGQTVTHETATGGPVKKVTDDLSGRSLSFAWSGDHVESVTTNAIDASVPGLKWTYHYDGDLLTKVCPPSSTTKCTVYEYGTGSVYRSGVLDAAPTSYWRLGESEGSVATSEAVSRTGLNDAVHRDTQLGAESAIAGTADTSTGFDGVDSVVELPADTLKNAAFPTIELWFRTSTPSGVLVGFQDTELGEKPTSWRPVLNIDGEGKLRGEFYLTGSPGATPIVSTRTVTDGQWHHAVLTAGANTQTLYLDGAKVGSLAGALTEQSRDYAYLGAGYGSSGWMGLASGEYRFTGQMDEVAFYDHTLDAATVADHYAERSAIGQMTKVLLPSGRVHATAGYDQVSGRLTQHTDENGGTWKVSAPAYSSSSSSYAESIQRSGPIGYWRLGERGGAAATSPLGDDLAGSYLDGVRLGSAGIFADGDDTAASFTGDGAVEVPSETIGTTTAMSLELWFKTSGPGVLITNQDAEFGDAPTGWRPMLLIDDDGKLRGRFWGTGQSLLSKQAVTDNKWHHVLLTGNEGMQALFVDGSHQGSLATGVVAGRYPHVLIGGGYSSVSWDGKDEGYRNFTGQIDEVAFYDKALVSFTQKAGSTTWSYVPPGPGQTDTPNQHIQARRSLIAGRGDQYGGVTVADAPAAYWRLGEDDGTALSSEVGGPGMYATFHPDTTDASKLDQSGIFGAGDDRAVTLGKGGTVEIPGSILAGATDLSAEMWFRTTKPSAVLLGFQNAPVGQTPTSWRPALNIDGSGKLRGEFYLSGVSGATPIVSSQTVTDGDWHHVVLSGSGTTQTLYLDGVKVGSLDGTITDQSRPYVYVGGGYGSSGWMGLAGGTYYLDGQVDEVALYRSALTADQVSAHYRAQSEAAASGLTATVTVTDPEQHTSATSYDSLRGQRTVSSKDATGAVTAYAYDTTGNLHTVTDANGHATVTGHDARGNVVSATTCRDADSCWTSFSSYHHNESDPLDPRNDKPLTYRDPRSTDHKDTRYRTEYTYNSLGLPTTTKRPDNTTASTAYTTGSEAAVGGGTAPAGLVLKQTTPGGAQTSYRYHANGDLAEVTSPSGLVTAYTYDGLGRKTSERQVSDAHPTGVTMSYGYDTASRVVTETGAGVKNEITGTTHTAKISRTYDEDGNLLSETTEDTTGGDPARTTAYHYTAHGLNDSVTDAEQSTTLFEHDAFGRITGTTDPAGTHMTYTYTARGQHATTVLDDWTGDPSGTVRDLTVASNAYDPAGRLASASDAMGATTAYTYFDDGLLASTTAKQVTQSDAGRHDVVLEANTYDPAGNLTKQVTGGGTTTETFTVDALGRTRTSILDPGGLNRTSTYAYDGDDRITEQAQSITGDKKLTTTAEYDPAGNVTKETVTDGTSTHTTTHTYDDRGLPLTSVSPRGNTADADPVAHTTTYRYDELGRLVAESAPEVKAEENGQTPAAVRPTVLTGYNTYGEATEVKDAHGRITRTEVDLLGRTTAVTLPDYSPPGVAAPLTATTRTTYNPLGLPQSVTDPLGRVTRYGYDQLGQLTSRTDPVADAAAALAAMESSDPDLLVSPSADGGGVTRHTWTPTGLQLSVTDPTGARTEATYDELGRQLTATTVERFPGPQNLTSRYTWDDAGNQTTSASPADRVTSATYNPAGEVLSVTDAAGTTRFAYDGLGRQTSTTDASNRTTRTAYDTLGNATAVTDYGTGSTALRTLEAEFDADGNRTAVISAETKARTTYTYDALGRTTKQVEPVSDSESITTTFGYDAAGNRTRLTDGRGNTTVYTFNSWGLPESTIEPATTAHPTAVDRTWTTVYDKAGQAVTELLPGGVKRERTYDGLGRLTHETGTGAEAATTDRTLGYDLAGRLTSVGSSEPLNPNTYTYNDRGQLLTADGPAGVVSYTYDADGNMTERSDAKNATSYGYDSAGRLEWLWNQMTGADIWYEWDAVGRPVMEQYAIQPEGSTEWVESARRSYGYDSLGRLTDDIITTPDESTGIATTTYAYDLDDRLTWKGTAGTAGAGEHVYGYDQAGRLSYWTGGDQTIHYEWDASGNRVKAGSATATYDERNHLLDDGISAYRHTPRGTLSTVETGTDSRSLTFDAFERKVTDGVSTYTYDSLDRVAGNGSTAFRYDGGSNNLLGDGTTDYSRTPGGSLLASTDGTTTQWSVTDQHTDLVAGLSVDGTEVTGSTTYDPFGTKTATEGSMPAVGYQSGWTDPDSGDVNMAARWYQPGTGGFASRDTWLLDPAPSVQANRYVYGNADPVNATDPSGHFVPCATPVAAPVCVGAGAGASFGPAGVAAGAAGGLGFVIGYFGYEWWSSSSTSGHFSYVGPGPLSSLDYGGGLADALANQAGLFDGPSAGWSGLVDTGYDYTPGPRRSTPTAPEGCRYNCVIKPPKPPVDQNPNNGPHPVPAPARPKVKPEWADETWTGVQEASVTVTAQAMMNLAAAAIFTPTVHEGKALYPLPDAKDKPGGGNRWRKRKDKKCDDGPGKSATGHVTYLPRERYYDTFSNREECRATGVFGIVDQKDLTTKAHPGPGTSTGTSKRPPGYEELRSQGGDPENGHLQPKLAGGDGRDLRNLVPQHARTNSPYIRDGVEKDIRTSLEAGRKVALYINPYYGNVNSGIPTRIEYNYADLGTGVTKHCVIHPSSTGGRTTGSANCPK</sequence>
<evidence type="ECO:0000313" key="8">
    <source>
        <dbReference type="Proteomes" id="UP000002968"/>
    </source>
</evidence>
<dbReference type="InterPro" id="IPR056823">
    <property type="entry name" value="TEN-like_YD-shell"/>
</dbReference>
<feature type="region of interest" description="Disordered" evidence="4">
    <location>
        <begin position="3410"/>
        <end position="3459"/>
    </location>
</feature>
<dbReference type="InterPro" id="IPR013320">
    <property type="entry name" value="ConA-like_dom_sf"/>
</dbReference>
<dbReference type="Gene3D" id="2.60.40.10">
    <property type="entry name" value="Immunoglobulins"/>
    <property type="match status" value="1"/>
</dbReference>
<feature type="signal peptide" evidence="5">
    <location>
        <begin position="1"/>
        <end position="29"/>
    </location>
</feature>
<feature type="compositionally biased region" description="Low complexity" evidence="4">
    <location>
        <begin position="107"/>
        <end position="117"/>
    </location>
</feature>